<evidence type="ECO:0000313" key="2">
    <source>
        <dbReference type="EMBL" id="CAB3772718.1"/>
    </source>
</evidence>
<gene>
    <name evidence="3" type="ORF">B7G54_23240</name>
    <name evidence="2" type="ORF">LMG29660_07206</name>
</gene>
<dbReference type="RefSeq" id="WP_085041206.1">
    <property type="nucleotide sequence ID" value="NZ_CADIKG010000043.1"/>
</dbReference>
<dbReference type="InterPro" id="IPR000719">
    <property type="entry name" value="Prot_kinase_dom"/>
</dbReference>
<dbReference type="PROSITE" id="PS50011">
    <property type="entry name" value="PROTEIN_KINASE_DOM"/>
    <property type="match status" value="1"/>
</dbReference>
<evidence type="ECO:0000259" key="1">
    <source>
        <dbReference type="PROSITE" id="PS50011"/>
    </source>
</evidence>
<evidence type="ECO:0000313" key="3">
    <source>
        <dbReference type="EMBL" id="ORT83792.1"/>
    </source>
</evidence>
<dbReference type="Gene3D" id="1.10.510.10">
    <property type="entry name" value="Transferase(Phosphotransferase) domain 1"/>
    <property type="match status" value="1"/>
</dbReference>
<sequence>MSGLESTTRPNLALDNLIGASLNGWLIASELQSTSTDVKDGHFSRGFLARKDGVEAFVKVLDLQGAALRGLSLEQITHLVHAHQFEQQVLAACMDARMSNVVRMYDSGQCDVQIPGGKHTVYFFALERAARDVRHSLTFGEAQMPEWKLSVLHHTALALAQLHRKRICHQDVKPGNILDFDSKMFKLTDFGRAFSRTHDFPHTAQIPFLGELCYAPPEYLYEHTPQDSVDQREGADAYLLGSLIGMLFCGSGATEMLLNTIPAEISPFDYPSPRFTDALPHLITAHGLVLVDVAQQLPPEVSQRLAKAYAELTHPDPTVRGHPDARRSAGRALGIDRYVSLFDRLRYICTVSRRQARVRNAETI</sequence>
<dbReference type="GO" id="GO:0005524">
    <property type="term" value="F:ATP binding"/>
    <property type="evidence" value="ECO:0007669"/>
    <property type="project" value="InterPro"/>
</dbReference>
<dbReference type="SUPFAM" id="SSF56112">
    <property type="entry name" value="Protein kinase-like (PK-like)"/>
    <property type="match status" value="1"/>
</dbReference>
<protein>
    <recommendedName>
        <fullName evidence="1">Protein kinase domain-containing protein</fullName>
    </recommendedName>
</protein>
<feature type="domain" description="Protein kinase" evidence="1">
    <location>
        <begin position="32"/>
        <end position="339"/>
    </location>
</feature>
<evidence type="ECO:0000313" key="4">
    <source>
        <dbReference type="Proteomes" id="UP000193146"/>
    </source>
</evidence>
<organism evidence="3 4">
    <name type="scientific">Burkholderia puraquae</name>
    <dbReference type="NCBI Taxonomy" id="1904757"/>
    <lineage>
        <taxon>Bacteria</taxon>
        <taxon>Pseudomonadati</taxon>
        <taxon>Pseudomonadota</taxon>
        <taxon>Betaproteobacteria</taxon>
        <taxon>Burkholderiales</taxon>
        <taxon>Burkholderiaceae</taxon>
        <taxon>Burkholderia</taxon>
        <taxon>Burkholderia cepacia complex</taxon>
    </lineage>
</organism>
<accession>A0A1X1PDB7</accession>
<dbReference type="PANTHER" id="PTHR24359">
    <property type="entry name" value="SERINE/THREONINE-PROTEIN KINASE SBK1"/>
    <property type="match status" value="1"/>
</dbReference>
<dbReference type="OrthoDB" id="9801841at2"/>
<keyword evidence="4" id="KW-1185">Reference proteome</keyword>
<dbReference type="InterPro" id="IPR011009">
    <property type="entry name" value="Kinase-like_dom_sf"/>
</dbReference>
<dbReference type="SMART" id="SM00220">
    <property type="entry name" value="S_TKc"/>
    <property type="match status" value="1"/>
</dbReference>
<evidence type="ECO:0000313" key="5">
    <source>
        <dbReference type="Proteomes" id="UP000494135"/>
    </source>
</evidence>
<reference evidence="3 4" key="1">
    <citation type="submission" date="2017-04" db="EMBL/GenBank/DDBJ databases">
        <title>Burkholderia puraquae sp. nov., a novel Burkholderia cepacia complex species from hospital setting samples.</title>
        <authorList>
            <person name="Martina P."/>
            <person name="Leguizamon M."/>
            <person name="Prieto C."/>
            <person name="Sousa S."/>
            <person name="Montanaro P."/>
            <person name="Draghi W."/>
            <person name="Staembler M."/>
            <person name="Bettiol M."/>
            <person name="Figoli C."/>
            <person name="Palau J."/>
            <person name="Alvarez F."/>
            <person name="Benetti S."/>
            <person name="Anchat E."/>
            <person name="Vescina C."/>
            <person name="Ferreras J."/>
            <person name="Lasch P."/>
            <person name="Lagares A."/>
            <person name="Zorreguieta A."/>
            <person name="Yantorno O."/>
            <person name="Bosch A."/>
        </authorList>
    </citation>
    <scope>NUCLEOTIDE SEQUENCE [LARGE SCALE GENOMIC DNA]</scope>
    <source>
        <strain evidence="3 4">CAMPA 1040</strain>
    </source>
</reference>
<dbReference type="PANTHER" id="PTHR24359:SF1">
    <property type="entry name" value="INHIBITOR OF NUCLEAR FACTOR KAPPA-B KINASE EPSILON SUBUNIT HOMOLOG 1-RELATED"/>
    <property type="match status" value="1"/>
</dbReference>
<dbReference type="EMBL" id="CADIKG010000043">
    <property type="protein sequence ID" value="CAB3772718.1"/>
    <property type="molecule type" value="Genomic_DNA"/>
</dbReference>
<dbReference type="AlphaFoldDB" id="A0A1X1PDB7"/>
<reference evidence="2 5" key="2">
    <citation type="submission" date="2020-04" db="EMBL/GenBank/DDBJ databases">
        <authorList>
            <person name="De Canck E."/>
        </authorList>
    </citation>
    <scope>NUCLEOTIDE SEQUENCE [LARGE SCALE GENOMIC DNA]</scope>
    <source>
        <strain evidence="2 5">LMG 29660</strain>
    </source>
</reference>
<dbReference type="Proteomes" id="UP000494135">
    <property type="component" value="Unassembled WGS sequence"/>
</dbReference>
<proteinExistence type="predicted"/>
<dbReference type="Pfam" id="PF00069">
    <property type="entry name" value="Pkinase"/>
    <property type="match status" value="1"/>
</dbReference>
<name>A0A1X1PDB7_9BURK</name>
<dbReference type="GO" id="GO:0004674">
    <property type="term" value="F:protein serine/threonine kinase activity"/>
    <property type="evidence" value="ECO:0007669"/>
    <property type="project" value="TreeGrafter"/>
</dbReference>
<dbReference type="Proteomes" id="UP000193146">
    <property type="component" value="Unassembled WGS sequence"/>
</dbReference>
<dbReference type="EMBL" id="NBYX01000012">
    <property type="protein sequence ID" value="ORT83792.1"/>
    <property type="molecule type" value="Genomic_DNA"/>
</dbReference>